<evidence type="ECO:0008006" key="4">
    <source>
        <dbReference type="Google" id="ProtNLM"/>
    </source>
</evidence>
<accession>A0ABQ4DY19</accession>
<dbReference type="Proteomes" id="UP000646749">
    <property type="component" value="Unassembled WGS sequence"/>
</dbReference>
<evidence type="ECO:0000256" key="1">
    <source>
        <dbReference type="SAM" id="Coils"/>
    </source>
</evidence>
<reference evidence="2 3" key="1">
    <citation type="submission" date="2021-01" db="EMBL/GenBank/DDBJ databases">
        <title>Whole genome shotgun sequence of Plantactinospora endophytica NBRC 110450.</title>
        <authorList>
            <person name="Komaki H."/>
            <person name="Tamura T."/>
        </authorList>
    </citation>
    <scope>NUCLEOTIDE SEQUENCE [LARGE SCALE GENOMIC DNA]</scope>
    <source>
        <strain evidence="2 3">NBRC 110450</strain>
    </source>
</reference>
<organism evidence="2 3">
    <name type="scientific">Plantactinospora endophytica</name>
    <dbReference type="NCBI Taxonomy" id="673535"/>
    <lineage>
        <taxon>Bacteria</taxon>
        <taxon>Bacillati</taxon>
        <taxon>Actinomycetota</taxon>
        <taxon>Actinomycetes</taxon>
        <taxon>Micromonosporales</taxon>
        <taxon>Micromonosporaceae</taxon>
        <taxon>Plantactinospora</taxon>
    </lineage>
</organism>
<comment type="caution">
    <text evidence="2">The sequence shown here is derived from an EMBL/GenBank/DDBJ whole genome shotgun (WGS) entry which is preliminary data.</text>
</comment>
<evidence type="ECO:0000313" key="3">
    <source>
        <dbReference type="Proteomes" id="UP000646749"/>
    </source>
</evidence>
<evidence type="ECO:0000313" key="2">
    <source>
        <dbReference type="EMBL" id="GIG87341.1"/>
    </source>
</evidence>
<dbReference type="RefSeq" id="WP_203865923.1">
    <property type="nucleotide sequence ID" value="NZ_BONW01000010.1"/>
</dbReference>
<feature type="coiled-coil region" evidence="1">
    <location>
        <begin position="78"/>
        <end position="105"/>
    </location>
</feature>
<keyword evidence="1" id="KW-0175">Coiled coil</keyword>
<gene>
    <name evidence="2" type="ORF">Pen02_22770</name>
</gene>
<keyword evidence="3" id="KW-1185">Reference proteome</keyword>
<sequence>MEFSVVEIGYDQYQVDRCLDDLGERLARLAVRTDAAARTNPELARLRAEIARLGELLTARPVPDGPSGQARQVLLTAEREAAEILARARADLAAAREEARRVRDQVYAEAVQARRDLEAALRARQVRAERADEILRGVGAGELRMAVDRVETATDAVTAPAS</sequence>
<dbReference type="EMBL" id="BONW01000010">
    <property type="protein sequence ID" value="GIG87341.1"/>
    <property type="molecule type" value="Genomic_DNA"/>
</dbReference>
<name>A0ABQ4DY19_9ACTN</name>
<protein>
    <recommendedName>
        <fullName evidence="4">ATPase</fullName>
    </recommendedName>
</protein>
<proteinExistence type="predicted"/>